<dbReference type="GO" id="GO:0004523">
    <property type="term" value="F:RNA-DNA hybrid ribonuclease activity"/>
    <property type="evidence" value="ECO:0007669"/>
    <property type="project" value="InterPro"/>
</dbReference>
<dbReference type="EMBL" id="JANJYI010000003">
    <property type="protein sequence ID" value="KAK2655104.1"/>
    <property type="molecule type" value="Genomic_DNA"/>
</dbReference>
<dbReference type="Proteomes" id="UP001280121">
    <property type="component" value="Unassembled WGS sequence"/>
</dbReference>
<dbReference type="InterPro" id="IPR052929">
    <property type="entry name" value="RNase_H-like_EbsB-rel"/>
</dbReference>
<keyword evidence="3" id="KW-1185">Reference proteome</keyword>
<protein>
    <recommendedName>
        <fullName evidence="1">RNase H type-1 domain-containing protein</fullName>
    </recommendedName>
</protein>
<evidence type="ECO:0000313" key="2">
    <source>
        <dbReference type="EMBL" id="KAK2655104.1"/>
    </source>
</evidence>
<accession>A0AAE0CL33</accession>
<sequence>MENPVTGIFKVNTDAAIDSKVGRVGFGIIIRDCEGFVLASIGQAMMANFPPQLSEALALMKGIQFAYDSRLWPQCESDALAVVNLVCSNDPIFAEIGIVIQDIKSLLFNCNGNSISFVPRKANMAAHCLAKIGIGNGFDSFWLEEFPPI</sequence>
<dbReference type="AlphaFoldDB" id="A0AAE0CL33"/>
<dbReference type="PANTHER" id="PTHR47074:SF79">
    <property type="entry name" value="PUTATIVE-RELATED"/>
    <property type="match status" value="1"/>
</dbReference>
<dbReference type="SUPFAM" id="SSF53098">
    <property type="entry name" value="Ribonuclease H-like"/>
    <property type="match status" value="1"/>
</dbReference>
<dbReference type="InterPro" id="IPR044730">
    <property type="entry name" value="RNase_H-like_dom_plant"/>
</dbReference>
<name>A0AAE0CL33_9ROSI</name>
<dbReference type="Gene3D" id="3.30.420.10">
    <property type="entry name" value="Ribonuclease H-like superfamily/Ribonuclease H"/>
    <property type="match status" value="1"/>
</dbReference>
<dbReference type="GO" id="GO:0003676">
    <property type="term" value="F:nucleic acid binding"/>
    <property type="evidence" value="ECO:0007669"/>
    <property type="project" value="InterPro"/>
</dbReference>
<dbReference type="CDD" id="cd06222">
    <property type="entry name" value="RNase_H_like"/>
    <property type="match status" value="1"/>
</dbReference>
<feature type="domain" description="RNase H type-1" evidence="1">
    <location>
        <begin position="12"/>
        <end position="131"/>
    </location>
</feature>
<evidence type="ECO:0000259" key="1">
    <source>
        <dbReference type="Pfam" id="PF13456"/>
    </source>
</evidence>
<comment type="caution">
    <text evidence="2">The sequence shown here is derived from an EMBL/GenBank/DDBJ whole genome shotgun (WGS) entry which is preliminary data.</text>
</comment>
<dbReference type="Pfam" id="PF13456">
    <property type="entry name" value="RVT_3"/>
    <property type="match status" value="1"/>
</dbReference>
<reference evidence="2" key="1">
    <citation type="journal article" date="2023" name="Plant J.">
        <title>Genome sequences and population genomics provide insights into the demographic history, inbreeding, and mutation load of two 'living fossil' tree species of Dipteronia.</title>
        <authorList>
            <person name="Feng Y."/>
            <person name="Comes H.P."/>
            <person name="Chen J."/>
            <person name="Zhu S."/>
            <person name="Lu R."/>
            <person name="Zhang X."/>
            <person name="Li P."/>
            <person name="Qiu J."/>
            <person name="Olsen K.M."/>
            <person name="Qiu Y."/>
        </authorList>
    </citation>
    <scope>NUCLEOTIDE SEQUENCE</scope>
    <source>
        <strain evidence="2">KIB01</strain>
    </source>
</reference>
<dbReference type="PANTHER" id="PTHR47074">
    <property type="entry name" value="BNAC02G40300D PROTEIN"/>
    <property type="match status" value="1"/>
</dbReference>
<evidence type="ECO:0000313" key="3">
    <source>
        <dbReference type="Proteomes" id="UP001280121"/>
    </source>
</evidence>
<dbReference type="InterPro" id="IPR012337">
    <property type="entry name" value="RNaseH-like_sf"/>
</dbReference>
<dbReference type="InterPro" id="IPR002156">
    <property type="entry name" value="RNaseH_domain"/>
</dbReference>
<gene>
    <name evidence="2" type="ORF">Ddye_008156</name>
</gene>
<organism evidence="2 3">
    <name type="scientific">Dipteronia dyeriana</name>
    <dbReference type="NCBI Taxonomy" id="168575"/>
    <lineage>
        <taxon>Eukaryota</taxon>
        <taxon>Viridiplantae</taxon>
        <taxon>Streptophyta</taxon>
        <taxon>Embryophyta</taxon>
        <taxon>Tracheophyta</taxon>
        <taxon>Spermatophyta</taxon>
        <taxon>Magnoliopsida</taxon>
        <taxon>eudicotyledons</taxon>
        <taxon>Gunneridae</taxon>
        <taxon>Pentapetalae</taxon>
        <taxon>rosids</taxon>
        <taxon>malvids</taxon>
        <taxon>Sapindales</taxon>
        <taxon>Sapindaceae</taxon>
        <taxon>Hippocastanoideae</taxon>
        <taxon>Acereae</taxon>
        <taxon>Dipteronia</taxon>
    </lineage>
</organism>
<proteinExistence type="predicted"/>
<dbReference type="InterPro" id="IPR036397">
    <property type="entry name" value="RNaseH_sf"/>
</dbReference>